<proteinExistence type="predicted"/>
<accession>A0A9P6H5C9</accession>
<gene>
    <name evidence="2" type="ORF">BJ322DRAFT_1113700</name>
</gene>
<name>A0A9P6H5C9_9AGAM</name>
<reference evidence="2" key="2">
    <citation type="submission" date="2020-11" db="EMBL/GenBank/DDBJ databases">
        <authorList>
            <consortium name="DOE Joint Genome Institute"/>
            <person name="Kuo A."/>
            <person name="Miyauchi S."/>
            <person name="Kiss E."/>
            <person name="Drula E."/>
            <person name="Kohler A."/>
            <person name="Sanchez-Garcia M."/>
            <person name="Andreopoulos B."/>
            <person name="Barry K.W."/>
            <person name="Bonito G."/>
            <person name="Buee M."/>
            <person name="Carver A."/>
            <person name="Chen C."/>
            <person name="Cichocki N."/>
            <person name="Clum A."/>
            <person name="Culley D."/>
            <person name="Crous P.W."/>
            <person name="Fauchery L."/>
            <person name="Girlanda M."/>
            <person name="Hayes R."/>
            <person name="Keri Z."/>
            <person name="Labutti K."/>
            <person name="Lipzen A."/>
            <person name="Lombard V."/>
            <person name="Magnuson J."/>
            <person name="Maillard F."/>
            <person name="Morin E."/>
            <person name="Murat C."/>
            <person name="Nolan M."/>
            <person name="Ohm R."/>
            <person name="Pangilinan J."/>
            <person name="Pereira M."/>
            <person name="Perotto S."/>
            <person name="Peter M."/>
            <person name="Riley R."/>
            <person name="Sitrit Y."/>
            <person name="Stielow B."/>
            <person name="Szollosi G."/>
            <person name="Zifcakova L."/>
            <person name="Stursova M."/>
            <person name="Spatafora J.W."/>
            <person name="Tedersoo L."/>
            <person name="Vaario L.-M."/>
            <person name="Yamada A."/>
            <person name="Yan M."/>
            <person name="Wang P."/>
            <person name="Xu J."/>
            <person name="Bruns T."/>
            <person name="Baldrian P."/>
            <person name="Vilgalys R."/>
            <person name="Henrissat B."/>
            <person name="Grigoriev I.V."/>
            <person name="Hibbett D."/>
            <person name="Nagy L.G."/>
            <person name="Martin F.M."/>
        </authorList>
    </citation>
    <scope>NUCLEOTIDE SEQUENCE</scope>
    <source>
        <strain evidence="2">UH-Tt-Lm1</strain>
    </source>
</reference>
<dbReference type="EMBL" id="WIUZ02000020">
    <property type="protein sequence ID" value="KAF9779344.1"/>
    <property type="molecule type" value="Genomic_DNA"/>
</dbReference>
<feature type="region of interest" description="Disordered" evidence="1">
    <location>
        <begin position="153"/>
        <end position="212"/>
    </location>
</feature>
<evidence type="ECO:0000256" key="1">
    <source>
        <dbReference type="SAM" id="MobiDB-lite"/>
    </source>
</evidence>
<reference evidence="2" key="1">
    <citation type="journal article" date="2020" name="Nat. Commun.">
        <title>Large-scale genome sequencing of mycorrhizal fungi provides insights into the early evolution of symbiotic traits.</title>
        <authorList>
            <person name="Miyauchi S."/>
            <person name="Kiss E."/>
            <person name="Kuo A."/>
            <person name="Drula E."/>
            <person name="Kohler A."/>
            <person name="Sanchez-Garcia M."/>
            <person name="Morin E."/>
            <person name="Andreopoulos B."/>
            <person name="Barry K.W."/>
            <person name="Bonito G."/>
            <person name="Buee M."/>
            <person name="Carver A."/>
            <person name="Chen C."/>
            <person name="Cichocki N."/>
            <person name="Clum A."/>
            <person name="Culley D."/>
            <person name="Crous P.W."/>
            <person name="Fauchery L."/>
            <person name="Girlanda M."/>
            <person name="Hayes R.D."/>
            <person name="Keri Z."/>
            <person name="LaButti K."/>
            <person name="Lipzen A."/>
            <person name="Lombard V."/>
            <person name="Magnuson J."/>
            <person name="Maillard F."/>
            <person name="Murat C."/>
            <person name="Nolan M."/>
            <person name="Ohm R.A."/>
            <person name="Pangilinan J."/>
            <person name="Pereira M.F."/>
            <person name="Perotto S."/>
            <person name="Peter M."/>
            <person name="Pfister S."/>
            <person name="Riley R."/>
            <person name="Sitrit Y."/>
            <person name="Stielow J.B."/>
            <person name="Szollosi G."/>
            <person name="Zifcakova L."/>
            <person name="Stursova M."/>
            <person name="Spatafora J.W."/>
            <person name="Tedersoo L."/>
            <person name="Vaario L.M."/>
            <person name="Yamada A."/>
            <person name="Yan M."/>
            <person name="Wang P."/>
            <person name="Xu J."/>
            <person name="Bruns T."/>
            <person name="Baldrian P."/>
            <person name="Vilgalys R."/>
            <person name="Dunand C."/>
            <person name="Henrissat B."/>
            <person name="Grigoriev I.V."/>
            <person name="Hibbett D."/>
            <person name="Nagy L.G."/>
            <person name="Martin F.M."/>
        </authorList>
    </citation>
    <scope>NUCLEOTIDE SEQUENCE</scope>
    <source>
        <strain evidence="2">UH-Tt-Lm1</strain>
    </source>
</reference>
<dbReference type="Proteomes" id="UP000736335">
    <property type="component" value="Unassembled WGS sequence"/>
</dbReference>
<evidence type="ECO:0000313" key="2">
    <source>
        <dbReference type="EMBL" id="KAF9779344.1"/>
    </source>
</evidence>
<dbReference type="AlphaFoldDB" id="A0A9P6H5C9"/>
<sequence length="332" mass="36961">MSAFDANTAMLNAAATPFTPSFETDAPYLVEQHLYDTPAAIAQDNEASISFLTAHNAPPQIWEEAGYEDPRLDRFDAPHAGARRLLSGMAEAEYNDPIRARLDHPGVPRLLDAMERDREDRIFRLEKRMDTMHLSSGTSAINVEELIAPTPLASPQSSLRHRQDQGIPLPLSPPWSPAPVRQMVERSQKKKNRKNPMTRSGQRCRPSDKSRQVRMKLKVEVAGLQDRYGFALKCPASKKPIDEISSANWRCIHFCCRSCGQAHPSDSLDCQSRSTAIAEARKKMKVPIEQTILDPSTLQVPAAGWNTVSHQKPSNKHHLNGCPYALKRGGGI</sequence>
<evidence type="ECO:0000313" key="3">
    <source>
        <dbReference type="Proteomes" id="UP000736335"/>
    </source>
</evidence>
<keyword evidence="3" id="KW-1185">Reference proteome</keyword>
<protein>
    <submittedName>
        <fullName evidence="2">Uncharacterized protein</fullName>
    </submittedName>
</protein>
<organism evidence="2 3">
    <name type="scientific">Thelephora terrestris</name>
    <dbReference type="NCBI Taxonomy" id="56493"/>
    <lineage>
        <taxon>Eukaryota</taxon>
        <taxon>Fungi</taxon>
        <taxon>Dikarya</taxon>
        <taxon>Basidiomycota</taxon>
        <taxon>Agaricomycotina</taxon>
        <taxon>Agaricomycetes</taxon>
        <taxon>Thelephorales</taxon>
        <taxon>Thelephoraceae</taxon>
        <taxon>Thelephora</taxon>
    </lineage>
</organism>
<comment type="caution">
    <text evidence="2">The sequence shown here is derived from an EMBL/GenBank/DDBJ whole genome shotgun (WGS) entry which is preliminary data.</text>
</comment>